<evidence type="ECO:0000313" key="1">
    <source>
        <dbReference type="EMBL" id="PNE43432.1"/>
    </source>
</evidence>
<name>A0A2N8PQY2_STRNR</name>
<dbReference type="RefSeq" id="WP_102922332.1">
    <property type="nucleotide sequence ID" value="NZ_LJSN01000001.1"/>
</dbReference>
<dbReference type="Pfam" id="PF15891">
    <property type="entry name" value="Nuc_deoxyri_tr2"/>
    <property type="match status" value="1"/>
</dbReference>
<dbReference type="InterPro" id="IPR039470">
    <property type="entry name" value="Nuc_deoxyri_tr2"/>
</dbReference>
<protein>
    <submittedName>
        <fullName evidence="1">Uncharacterized protein</fullName>
    </submittedName>
</protein>
<sequence length="275" mass="29157">MTDLQALADVLALDYLHGRWTPAATEEHRARNLALHADADSGLEQLGAGALTEQAIAEMLRPDHADGGVAAWRLAEVLLAYPAGDPEAQALVRDLLRAIAIANLPGLGPYDARYFEAPATYTGTDSGPLVFTAGGISGTRNWQLRAALQLLAVSRAVVLNPRRENFPIHGPVAAPAQIAWEYGALNAATAVLFWFPAGSVQPIALYELGAHAVRGTAIAVGADPAYERRLDVVEQLRHARLELEIHTSLPAVVRAVTALLPEAAAVAGSGRTCHR</sequence>
<dbReference type="EMBL" id="LJSN01000001">
    <property type="protein sequence ID" value="PNE43432.1"/>
    <property type="molecule type" value="Genomic_DNA"/>
</dbReference>
<reference evidence="2" key="1">
    <citation type="submission" date="2015-09" db="EMBL/GenBank/DDBJ databases">
        <authorList>
            <person name="Graham D.E."/>
            <person name="Mahan K.M."/>
            <person name="Klingeman D.M."/>
            <person name="Fida T."/>
            <person name="Giannone R.J."/>
            <person name="Hettich R.L."/>
            <person name="Parry R.J."/>
            <person name="Spain J.C."/>
        </authorList>
    </citation>
    <scope>NUCLEOTIDE SEQUENCE [LARGE SCALE GENOMIC DNA]</scope>
    <source>
        <strain evidence="2">JCM 4701</strain>
    </source>
</reference>
<evidence type="ECO:0000313" key="2">
    <source>
        <dbReference type="Proteomes" id="UP000236047"/>
    </source>
</evidence>
<accession>A0A2N8PQY2</accession>
<keyword evidence="2" id="KW-1185">Reference proteome</keyword>
<gene>
    <name evidence="1" type="ORF">AOB60_00380</name>
</gene>
<proteinExistence type="predicted"/>
<dbReference type="Proteomes" id="UP000236047">
    <property type="component" value="Unassembled WGS sequence"/>
</dbReference>
<comment type="caution">
    <text evidence="1">The sequence shown here is derived from an EMBL/GenBank/DDBJ whole genome shotgun (WGS) entry which is preliminary data.</text>
</comment>
<dbReference type="Gene3D" id="3.40.50.450">
    <property type="match status" value="1"/>
</dbReference>
<organism evidence="1 2">
    <name type="scientific">Streptomyces noursei</name>
    <name type="common">Streptomyces albulus</name>
    <dbReference type="NCBI Taxonomy" id="1971"/>
    <lineage>
        <taxon>Bacteria</taxon>
        <taxon>Bacillati</taxon>
        <taxon>Actinomycetota</taxon>
        <taxon>Actinomycetes</taxon>
        <taxon>Kitasatosporales</taxon>
        <taxon>Streptomycetaceae</taxon>
        <taxon>Streptomyces</taxon>
    </lineage>
</organism>
<dbReference type="AlphaFoldDB" id="A0A2N8PQY2"/>